<comment type="caution">
    <text evidence="1">The sequence shown here is derived from an EMBL/GenBank/DDBJ whole genome shotgun (WGS) entry which is preliminary data.</text>
</comment>
<gene>
    <name evidence="1" type="ORF">E1298_25905</name>
</gene>
<reference evidence="1 2" key="1">
    <citation type="submission" date="2019-03" db="EMBL/GenBank/DDBJ databases">
        <title>Draft genome sequences of novel Actinobacteria.</title>
        <authorList>
            <person name="Sahin N."/>
            <person name="Ay H."/>
            <person name="Saygin H."/>
        </authorList>
    </citation>
    <scope>NUCLEOTIDE SEQUENCE [LARGE SCALE GENOMIC DNA]</scope>
    <source>
        <strain evidence="1 2">H3C3</strain>
    </source>
</reference>
<evidence type="ECO:0008006" key="3">
    <source>
        <dbReference type="Google" id="ProtNLM"/>
    </source>
</evidence>
<keyword evidence="2" id="KW-1185">Reference proteome</keyword>
<dbReference type="AlphaFoldDB" id="A0A4R5B3T9"/>
<dbReference type="EMBL" id="SMKU01000153">
    <property type="protein sequence ID" value="TDD80421.1"/>
    <property type="molecule type" value="Genomic_DNA"/>
</dbReference>
<sequence length="301" mass="31042">MTQVSTGRVDGQVVVGDFNCVINAAQGSTVSVRQGGPPTVARREVPEGHPLPKAGVRLLGRDEEAARIAGWLAEDLPVEIHGVPGVGKSSLLRELATDRIARGRHVVYLSAAGLPVEDVLQELFVACYEGEGYQPTPARLRQLMGKVRALFLIDDFVGSAEGLDRLLDATPGGDLVIATGRPCLGGRGRSLELTGLAEGPAMALIEAELGRAPAEGAEREAALELCRATSGHPRALRQAVDASRDGAAFEPDPATVTRALVAGLDAPSRTAMAIMSALGDAPLSPAMLDVLAGPGSEAGGG</sequence>
<dbReference type="SUPFAM" id="SSF52540">
    <property type="entry name" value="P-loop containing nucleoside triphosphate hydrolases"/>
    <property type="match status" value="1"/>
</dbReference>
<evidence type="ECO:0000313" key="2">
    <source>
        <dbReference type="Proteomes" id="UP000294513"/>
    </source>
</evidence>
<feature type="non-terminal residue" evidence="1">
    <location>
        <position position="301"/>
    </location>
</feature>
<dbReference type="Proteomes" id="UP000294513">
    <property type="component" value="Unassembled WGS sequence"/>
</dbReference>
<dbReference type="InterPro" id="IPR027417">
    <property type="entry name" value="P-loop_NTPase"/>
</dbReference>
<evidence type="ECO:0000313" key="1">
    <source>
        <dbReference type="EMBL" id="TDD80421.1"/>
    </source>
</evidence>
<proteinExistence type="predicted"/>
<protein>
    <recommendedName>
        <fullName evidence="3">ATP-binding protein</fullName>
    </recommendedName>
</protein>
<organism evidence="1 2">
    <name type="scientific">Actinomadura rubrisoli</name>
    <dbReference type="NCBI Taxonomy" id="2530368"/>
    <lineage>
        <taxon>Bacteria</taxon>
        <taxon>Bacillati</taxon>
        <taxon>Actinomycetota</taxon>
        <taxon>Actinomycetes</taxon>
        <taxon>Streptosporangiales</taxon>
        <taxon>Thermomonosporaceae</taxon>
        <taxon>Actinomadura</taxon>
    </lineage>
</organism>
<accession>A0A4R5B3T9</accession>
<dbReference type="Gene3D" id="3.40.50.300">
    <property type="entry name" value="P-loop containing nucleotide triphosphate hydrolases"/>
    <property type="match status" value="1"/>
</dbReference>
<name>A0A4R5B3T9_9ACTN</name>